<dbReference type="PANTHER" id="PTHR43304">
    <property type="entry name" value="PHYTOCHROME-LIKE PROTEIN CPH1"/>
    <property type="match status" value="1"/>
</dbReference>
<dbReference type="Pfam" id="PF02518">
    <property type="entry name" value="HATPase_c"/>
    <property type="match status" value="1"/>
</dbReference>
<dbReference type="InterPro" id="IPR011712">
    <property type="entry name" value="Sig_transdc_His_kin_sub3_dim/P"/>
</dbReference>
<dbReference type="SUPFAM" id="SSF55785">
    <property type="entry name" value="PYP-like sensor domain (PAS domain)"/>
    <property type="match status" value="6"/>
</dbReference>
<evidence type="ECO:0000256" key="5">
    <source>
        <dbReference type="ARBA" id="ARBA00022777"/>
    </source>
</evidence>
<dbReference type="Pfam" id="PF13185">
    <property type="entry name" value="GAF_2"/>
    <property type="match status" value="1"/>
</dbReference>
<keyword evidence="3" id="KW-0597">Phosphoprotein</keyword>
<dbReference type="InterPro" id="IPR003594">
    <property type="entry name" value="HATPase_dom"/>
</dbReference>
<dbReference type="InterPro" id="IPR000700">
    <property type="entry name" value="PAS-assoc_C"/>
</dbReference>
<dbReference type="InterPro" id="IPR013656">
    <property type="entry name" value="PAS_4"/>
</dbReference>
<dbReference type="Proteomes" id="UP000033121">
    <property type="component" value="Unassembled WGS sequence"/>
</dbReference>
<feature type="domain" description="PAS" evidence="7">
    <location>
        <begin position="658"/>
        <end position="728"/>
    </location>
</feature>
<name>A0A0E9MYW4_9BACT</name>
<protein>
    <recommendedName>
        <fullName evidence="2">histidine kinase</fullName>
        <ecNumber evidence="2">2.7.13.3</ecNumber>
    </recommendedName>
</protein>
<dbReference type="Gene3D" id="3.30.565.10">
    <property type="entry name" value="Histidine kinase-like ATPase, C-terminal domain"/>
    <property type="match status" value="1"/>
</dbReference>
<dbReference type="Gene3D" id="3.30.450.40">
    <property type="match status" value="2"/>
</dbReference>
<feature type="domain" description="PAS" evidence="7">
    <location>
        <begin position="368"/>
        <end position="423"/>
    </location>
</feature>
<evidence type="ECO:0000313" key="10">
    <source>
        <dbReference type="Proteomes" id="UP000033121"/>
    </source>
</evidence>
<dbReference type="OrthoDB" id="5522855at2"/>
<dbReference type="CDD" id="cd00130">
    <property type="entry name" value="PAS"/>
    <property type="match status" value="4"/>
</dbReference>
<dbReference type="SMART" id="SM00086">
    <property type="entry name" value="PAC"/>
    <property type="match status" value="5"/>
</dbReference>
<gene>
    <name evidence="9" type="ORF">FPE01S_01_18170</name>
</gene>
<dbReference type="NCBIfam" id="TIGR00229">
    <property type="entry name" value="sensory_box"/>
    <property type="match status" value="4"/>
</dbReference>
<dbReference type="SMART" id="SM00091">
    <property type="entry name" value="PAS"/>
    <property type="match status" value="5"/>
</dbReference>
<evidence type="ECO:0000256" key="1">
    <source>
        <dbReference type="ARBA" id="ARBA00000085"/>
    </source>
</evidence>
<evidence type="ECO:0000256" key="4">
    <source>
        <dbReference type="ARBA" id="ARBA00022679"/>
    </source>
</evidence>
<evidence type="ECO:0000256" key="3">
    <source>
        <dbReference type="ARBA" id="ARBA00022553"/>
    </source>
</evidence>
<evidence type="ECO:0000259" key="7">
    <source>
        <dbReference type="PROSITE" id="PS50112"/>
    </source>
</evidence>
<keyword evidence="10" id="KW-1185">Reference proteome</keyword>
<dbReference type="InterPro" id="IPR005467">
    <property type="entry name" value="His_kinase_dom"/>
</dbReference>
<dbReference type="Pfam" id="PF08448">
    <property type="entry name" value="PAS_4"/>
    <property type="match status" value="1"/>
</dbReference>
<feature type="domain" description="PAC" evidence="8">
    <location>
        <begin position="188"/>
        <end position="241"/>
    </location>
</feature>
<sequence length="1417" mass="161538">MIATSQSAIKKDQHIPYRFVSDESSLVLQCSDTLIQLSGHDPSSRKTPIDSLVHLDSNASKALRIATRFREPVCFRASVRIREESLLPVYWTVIPEEGQYQWYGFPASEKDRVEGRLKELELIVASFHDIVFELDRHGNCLNFWVRDPSKLYVQPSAFLGKDIRITIRNYFTPLADLLLGGVEDCFNGKQNGQVEYQLPGTMQWFACRFTPVLSPDSEIVGMLIIITDITSQRKLENSLRESEQQYRDLFENANDIIYIVELNSNIISMNRMAEALLEYNEEEMLGRSSHLFFAPEKLGEAIKQGRLKAERHTNTTIYESEFISRSGKRIAVEISSRLIVKEGVPVGIHVTARDITHQKISQQELAKSEARFRFLSEYARDMICLHRPNGDYVYVSPASKSLLGYEPEELVNRSPYEYFHPDDSAISLRDTLQLILLGIESPSTQYRFRHKDGSWVWLESVAKPIMDHGEVMYIQTNSRDISERKRSEQLLVEKDRLSSALAHASRLLLREIPMEQVLDQSFPVMGDAMQVESLFYFSEDGAHAHQFHIWCRNKVLTPQEKSVLCEGAAALLTGQVAEYHISTENNTRRKQWMSSVGYKSLLVAPISTPDGSWGIIGCGHKQEEKRWSMNVRNSLITFASSISSVVEKNRHDVQLRQSEEWFRTLFRNSLDIVFLVDSSGRLTYATPSLEANLGYKEADLLGEFCRTIIHPEEKKSFNNAIRKLAADPVHELVLPLRVLHSNGRWCWMEMKGQSKLNDPNIRGILLSLRDITEYIEIENTLKQYSDKITSMLHSITDGFIALGPDFRITMFNNVAQDMLHQVNGLRVGESAWELFPDATTSDSFYYLNKAVTENRTIRYEQYVESLHRWFDVSAFPYEDGLFIYFKDATDKKHQESLLQIEKEVLEMHAGSEADLADIADHLLRRLEELCRHMLGAICLVKHNGRESVFLAAPSMPPGFKDWINTTPLDPALTTCGRAMIQRQPVEIHDMASSDLAEDTRMSAAAMGIKATWSIPIISSSSEVLGILSLYFKQARAPLPDEKWIITRALHTFTMIMENRQAAERLRISNERYLLATRAANEAIWDWDAEQQVSFWGEGFKTLFGYPSEFYPGSSMNWENKIHPDDRERVLANITQYTSGGKKGLFTAEYRFLKADGTYAQVIDKGYCLYDQHGKVIRMIGSCEDVTERKTMEEQLLQQEIHKQQQIAQAVVDVQESERAEIGKELHDNVNQLLSTAKLFLEVAENDNSIQRQMIRRSSDTIMSAINEIRKISRSLMPASVSDLGLISSVNDLVQNIHLTKQLEISFKYDPNLDLLLHPKQKLMLFRIIQEQANNVLKHARATQLIIAIFPQPKIIRLEITDNGIGFDLTTAKLKDGVGLSNILSRAAIFNGEVQVNTAPGKGCQLIIDLPVTLTKAE</sequence>
<evidence type="ECO:0000259" key="6">
    <source>
        <dbReference type="PROSITE" id="PS50109"/>
    </source>
</evidence>
<dbReference type="Pfam" id="PF08447">
    <property type="entry name" value="PAS_3"/>
    <property type="match status" value="2"/>
</dbReference>
<dbReference type="STRING" id="1220578.FPE01S_01_18170"/>
<feature type="domain" description="PAC" evidence="8">
    <location>
        <begin position="1145"/>
        <end position="1197"/>
    </location>
</feature>
<dbReference type="Pfam" id="PF13426">
    <property type="entry name" value="PAS_9"/>
    <property type="match status" value="2"/>
</dbReference>
<dbReference type="SMART" id="SM00065">
    <property type="entry name" value="GAF"/>
    <property type="match status" value="1"/>
</dbReference>
<dbReference type="Pfam" id="PF07730">
    <property type="entry name" value="HisKA_3"/>
    <property type="match status" value="1"/>
</dbReference>
<dbReference type="PROSITE" id="PS50113">
    <property type="entry name" value="PAC"/>
    <property type="match status" value="5"/>
</dbReference>
<feature type="domain" description="PAC" evidence="8">
    <location>
        <begin position="732"/>
        <end position="783"/>
    </location>
</feature>
<dbReference type="GO" id="GO:0046983">
    <property type="term" value="F:protein dimerization activity"/>
    <property type="evidence" value="ECO:0007669"/>
    <property type="project" value="InterPro"/>
</dbReference>
<dbReference type="InterPro" id="IPR000014">
    <property type="entry name" value="PAS"/>
</dbReference>
<dbReference type="EMBL" id="BBWV01000001">
    <property type="protein sequence ID" value="GAO42799.1"/>
    <property type="molecule type" value="Genomic_DNA"/>
</dbReference>
<organism evidence="9 10">
    <name type="scientific">Flavihumibacter petaseus NBRC 106054</name>
    <dbReference type="NCBI Taxonomy" id="1220578"/>
    <lineage>
        <taxon>Bacteria</taxon>
        <taxon>Pseudomonadati</taxon>
        <taxon>Bacteroidota</taxon>
        <taxon>Chitinophagia</taxon>
        <taxon>Chitinophagales</taxon>
        <taxon>Chitinophagaceae</taxon>
        <taxon>Flavihumibacter</taxon>
    </lineage>
</organism>
<dbReference type="SUPFAM" id="SSF55781">
    <property type="entry name" value="GAF domain-like"/>
    <property type="match status" value="2"/>
</dbReference>
<dbReference type="SMART" id="SM00387">
    <property type="entry name" value="HATPase_c"/>
    <property type="match status" value="1"/>
</dbReference>
<dbReference type="InterPro" id="IPR029016">
    <property type="entry name" value="GAF-like_dom_sf"/>
</dbReference>
<dbReference type="InterPro" id="IPR052162">
    <property type="entry name" value="Sensor_kinase/Photoreceptor"/>
</dbReference>
<dbReference type="InterPro" id="IPR035965">
    <property type="entry name" value="PAS-like_dom_sf"/>
</dbReference>
<comment type="catalytic activity">
    <reaction evidence="1">
        <text>ATP + protein L-histidine = ADP + protein N-phospho-L-histidine.</text>
        <dbReference type="EC" id="2.7.13.3"/>
    </reaction>
</comment>
<evidence type="ECO:0000256" key="2">
    <source>
        <dbReference type="ARBA" id="ARBA00012438"/>
    </source>
</evidence>
<dbReference type="InterPro" id="IPR013655">
    <property type="entry name" value="PAS_fold_3"/>
</dbReference>
<dbReference type="GO" id="GO:0000155">
    <property type="term" value="F:phosphorelay sensor kinase activity"/>
    <property type="evidence" value="ECO:0007669"/>
    <property type="project" value="InterPro"/>
</dbReference>
<dbReference type="PANTHER" id="PTHR43304:SF1">
    <property type="entry name" value="PAC DOMAIN-CONTAINING PROTEIN"/>
    <property type="match status" value="1"/>
</dbReference>
<proteinExistence type="predicted"/>
<keyword evidence="5 9" id="KW-0418">Kinase</keyword>
<comment type="caution">
    <text evidence="9">The sequence shown here is derived from an EMBL/GenBank/DDBJ whole genome shotgun (WGS) entry which is preliminary data.</text>
</comment>
<feature type="domain" description="Histidine kinase" evidence="6">
    <location>
        <begin position="1220"/>
        <end position="1413"/>
    </location>
</feature>
<dbReference type="Gene3D" id="3.30.450.20">
    <property type="entry name" value="PAS domain"/>
    <property type="match status" value="6"/>
</dbReference>
<feature type="domain" description="PAS" evidence="7">
    <location>
        <begin position="1068"/>
        <end position="1140"/>
    </location>
</feature>
<feature type="domain" description="PAC" evidence="8">
    <location>
        <begin position="442"/>
        <end position="493"/>
    </location>
</feature>
<dbReference type="Gene3D" id="1.20.5.1930">
    <property type="match status" value="1"/>
</dbReference>
<dbReference type="InterPro" id="IPR001610">
    <property type="entry name" value="PAC"/>
</dbReference>
<dbReference type="EC" id="2.7.13.3" evidence="2"/>
<dbReference type="SUPFAM" id="SSF55874">
    <property type="entry name" value="ATPase domain of HSP90 chaperone/DNA topoisomerase II/histidine kinase"/>
    <property type="match status" value="1"/>
</dbReference>
<dbReference type="CDD" id="cd16917">
    <property type="entry name" value="HATPase_UhpB-NarQ-NarX-like"/>
    <property type="match status" value="1"/>
</dbReference>
<dbReference type="InterPro" id="IPR036890">
    <property type="entry name" value="HATPase_C_sf"/>
</dbReference>
<dbReference type="PROSITE" id="PS50112">
    <property type="entry name" value="PAS"/>
    <property type="match status" value="4"/>
</dbReference>
<dbReference type="RefSeq" id="WP_046368401.1">
    <property type="nucleotide sequence ID" value="NZ_BBWV01000001.1"/>
</dbReference>
<dbReference type="InterPro" id="IPR003018">
    <property type="entry name" value="GAF"/>
</dbReference>
<accession>A0A0E9MYW4</accession>
<dbReference type="PROSITE" id="PS50109">
    <property type="entry name" value="HIS_KIN"/>
    <property type="match status" value="1"/>
</dbReference>
<evidence type="ECO:0000313" key="9">
    <source>
        <dbReference type="EMBL" id="GAO42799.1"/>
    </source>
</evidence>
<feature type="domain" description="PAC" evidence="8">
    <location>
        <begin position="316"/>
        <end position="367"/>
    </location>
</feature>
<keyword evidence="4" id="KW-0808">Transferase</keyword>
<feature type="domain" description="PAS" evidence="7">
    <location>
        <begin position="242"/>
        <end position="296"/>
    </location>
</feature>
<dbReference type="GO" id="GO:0016020">
    <property type="term" value="C:membrane"/>
    <property type="evidence" value="ECO:0007669"/>
    <property type="project" value="InterPro"/>
</dbReference>
<evidence type="ECO:0000259" key="8">
    <source>
        <dbReference type="PROSITE" id="PS50113"/>
    </source>
</evidence>
<reference evidence="9 10" key="1">
    <citation type="submission" date="2015-04" db="EMBL/GenBank/DDBJ databases">
        <title>Whole genome shotgun sequence of Flavihumibacter petaseus NBRC 106054.</title>
        <authorList>
            <person name="Miyazawa S."/>
            <person name="Hosoyama A."/>
            <person name="Hashimoto M."/>
            <person name="Noguchi M."/>
            <person name="Tsuchikane K."/>
            <person name="Ohji S."/>
            <person name="Yamazoe A."/>
            <person name="Ichikawa N."/>
            <person name="Kimura A."/>
            <person name="Fujita N."/>
        </authorList>
    </citation>
    <scope>NUCLEOTIDE SEQUENCE [LARGE SCALE GENOMIC DNA]</scope>
    <source>
        <strain evidence="9 10">NBRC 106054</strain>
    </source>
</reference>